<dbReference type="EMBL" id="MH328203">
    <property type="protein sequence ID" value="AXR86342.1"/>
    <property type="molecule type" value="Genomic_DNA"/>
</dbReference>
<evidence type="ECO:0000313" key="2">
    <source>
        <dbReference type="EMBL" id="AXR86342.1"/>
    </source>
</evidence>
<keyword evidence="1" id="KW-0472">Membrane</keyword>
<geneLocation type="mitochondrion" evidence="2"/>
<accession>A0A346Q016</accession>
<evidence type="ECO:0000256" key="1">
    <source>
        <dbReference type="SAM" id="Phobius"/>
    </source>
</evidence>
<feature type="transmembrane region" description="Helical" evidence="1">
    <location>
        <begin position="84"/>
        <end position="101"/>
    </location>
</feature>
<dbReference type="AlphaFoldDB" id="A0A346Q016"/>
<organism evidence="2">
    <name type="scientific">Lepidotrema longipenis</name>
    <dbReference type="NCBI Taxonomy" id="330067"/>
    <lineage>
        <taxon>Eukaryota</taxon>
        <taxon>Metazoa</taxon>
        <taxon>Spiralia</taxon>
        <taxon>Lophotrochozoa</taxon>
        <taxon>Platyhelminthes</taxon>
        <taxon>Monogenea</taxon>
        <taxon>Monopisthocotylea</taxon>
        <taxon>Dactylogyridea</taxon>
        <taxon>Diplectanidae</taxon>
        <taxon>Lepidotrema</taxon>
    </lineage>
</organism>
<keyword evidence="1" id="KW-0812">Transmembrane</keyword>
<gene>
    <name evidence="2" type="primary">nad6</name>
</gene>
<protein>
    <submittedName>
        <fullName evidence="2">NADH dehydrogenase subunit 6</fullName>
    </submittedName>
</protein>
<name>A0A346Q016_9PLAT</name>
<reference evidence="2" key="1">
    <citation type="submission" date="2018-05" db="EMBL/GenBank/DDBJ databases">
        <authorList>
            <person name="Lanie J.A."/>
            <person name="Ng W.-L."/>
            <person name="Kazmierczak K.M."/>
            <person name="Andrzejewski T.M."/>
            <person name="Davidsen T.M."/>
            <person name="Wayne K.J."/>
            <person name="Tettelin H."/>
            <person name="Glass J.I."/>
            <person name="Rusch D."/>
            <person name="Podicherti R."/>
            <person name="Tsui H.-C.T."/>
            <person name="Winkler M.E."/>
        </authorList>
    </citation>
    <scope>NUCLEOTIDE SEQUENCE</scope>
</reference>
<keyword evidence="1" id="KW-1133">Transmembrane helix</keyword>
<keyword evidence="2" id="KW-0496">Mitochondrion</keyword>
<proteinExistence type="predicted"/>
<feature type="transmembrane region" description="Helical" evidence="1">
    <location>
        <begin position="48"/>
        <end position="72"/>
    </location>
</feature>
<feature type="transmembrane region" description="Helical" evidence="1">
    <location>
        <begin position="16"/>
        <end position="42"/>
    </location>
</feature>
<feature type="transmembrane region" description="Helical" evidence="1">
    <location>
        <begin position="121"/>
        <end position="140"/>
    </location>
</feature>
<sequence>MLSLFICFYLIGSASYLLVGSLLHYCLLLVFNAICITFSLYLLSNSMWYAIIFYMVYVGGIYILFIFLSVYTPNTSQSLDIGRLGLFFLVFFCWEISNLFNSNDLALLDESFYFCSFNECLSYLFICSFLLLGFFLVSYISGSKEYFIR</sequence>